<sequence>MRKNKSKNIEIIQYFSKERLDEFRHMSAKARLQWLEEANAFINKALGFKKRAFFDNRFKGMET</sequence>
<comment type="caution">
    <text evidence="1">The sequence shown here is derived from an EMBL/GenBank/DDBJ whole genome shotgun (WGS) entry which is preliminary data.</text>
</comment>
<gene>
    <name evidence="1" type="ORF">A45J_1115</name>
</gene>
<organism evidence="1">
    <name type="scientific">hot springs metagenome</name>
    <dbReference type="NCBI Taxonomy" id="433727"/>
    <lineage>
        <taxon>unclassified sequences</taxon>
        <taxon>metagenomes</taxon>
        <taxon>ecological metagenomes</taxon>
    </lineage>
</organism>
<dbReference type="EMBL" id="BLAB01000001">
    <property type="protein sequence ID" value="GER93376.1"/>
    <property type="molecule type" value="Genomic_DNA"/>
</dbReference>
<accession>A0A5J4L739</accession>
<reference evidence="1" key="1">
    <citation type="submission" date="2019-10" db="EMBL/GenBank/DDBJ databases">
        <title>Metagenomic sequencing of thiosulfate-disproportionating enrichment culture.</title>
        <authorList>
            <person name="Umezawa K."/>
            <person name="Kojima H."/>
            <person name="Fukui M."/>
        </authorList>
    </citation>
    <scope>NUCLEOTIDE SEQUENCE</scope>
    <source>
        <strain evidence="1">45J</strain>
    </source>
</reference>
<protein>
    <submittedName>
        <fullName evidence="1">Uncharacterized protein</fullName>
    </submittedName>
</protein>
<evidence type="ECO:0000313" key="1">
    <source>
        <dbReference type="EMBL" id="GER93376.1"/>
    </source>
</evidence>
<dbReference type="AlphaFoldDB" id="A0A5J4L739"/>
<name>A0A5J4L739_9ZZZZ</name>
<proteinExistence type="predicted"/>